<dbReference type="Pfam" id="PF03772">
    <property type="entry name" value="Competence"/>
    <property type="match status" value="1"/>
</dbReference>
<name>A0A1F5Q8N5_9BACT</name>
<evidence type="ECO:0000256" key="6">
    <source>
        <dbReference type="SAM" id="Phobius"/>
    </source>
</evidence>
<evidence type="ECO:0000256" key="1">
    <source>
        <dbReference type="ARBA" id="ARBA00004651"/>
    </source>
</evidence>
<accession>A0A1F5Q8N5</accession>
<dbReference type="Proteomes" id="UP000177235">
    <property type="component" value="Unassembled WGS sequence"/>
</dbReference>
<keyword evidence="4 6" id="KW-1133">Transmembrane helix</keyword>
<evidence type="ECO:0000256" key="2">
    <source>
        <dbReference type="ARBA" id="ARBA00022475"/>
    </source>
</evidence>
<comment type="caution">
    <text evidence="9">The sequence shown here is derived from an EMBL/GenBank/DDBJ whole genome shotgun (WGS) entry which is preliminary data.</text>
</comment>
<dbReference type="PANTHER" id="PTHR30619:SF1">
    <property type="entry name" value="RECOMBINATION PROTEIN 2"/>
    <property type="match status" value="1"/>
</dbReference>
<dbReference type="AlphaFoldDB" id="A0A1F5Q8N5"/>
<reference evidence="9 10" key="1">
    <citation type="journal article" date="2016" name="Nat. Commun.">
        <title>Thousands of microbial genomes shed light on interconnected biogeochemical processes in an aquifer system.</title>
        <authorList>
            <person name="Anantharaman K."/>
            <person name="Brown C.T."/>
            <person name="Hug L.A."/>
            <person name="Sharon I."/>
            <person name="Castelle C.J."/>
            <person name="Probst A.J."/>
            <person name="Thomas B.C."/>
            <person name="Singh A."/>
            <person name="Wilkins M.J."/>
            <person name="Karaoz U."/>
            <person name="Brodie E.L."/>
            <person name="Williams K.H."/>
            <person name="Hubbard S.S."/>
            <person name="Banfield J.F."/>
        </authorList>
    </citation>
    <scope>NUCLEOTIDE SEQUENCE [LARGE SCALE GENOMIC DNA]</scope>
</reference>
<evidence type="ECO:0000256" key="5">
    <source>
        <dbReference type="ARBA" id="ARBA00023136"/>
    </source>
</evidence>
<dbReference type="GO" id="GO:0005886">
    <property type="term" value="C:plasma membrane"/>
    <property type="evidence" value="ECO:0007669"/>
    <property type="project" value="UniProtKB-SubCell"/>
</dbReference>
<feature type="transmembrane region" description="Helical" evidence="6">
    <location>
        <begin position="225"/>
        <end position="244"/>
    </location>
</feature>
<evidence type="ECO:0008006" key="11">
    <source>
        <dbReference type="Google" id="ProtNLM"/>
    </source>
</evidence>
<dbReference type="InterPro" id="IPR025405">
    <property type="entry name" value="DUF4131"/>
</dbReference>
<proteinExistence type="predicted"/>
<dbReference type="EMBL" id="MFFF01000030">
    <property type="protein sequence ID" value="OGE98545.1"/>
    <property type="molecule type" value="Genomic_DNA"/>
</dbReference>
<gene>
    <name evidence="9" type="ORF">A3J05_04185</name>
</gene>
<evidence type="ECO:0000259" key="8">
    <source>
        <dbReference type="Pfam" id="PF13567"/>
    </source>
</evidence>
<dbReference type="NCBIfam" id="TIGR00360">
    <property type="entry name" value="ComEC_N-term"/>
    <property type="match status" value="1"/>
</dbReference>
<dbReference type="InterPro" id="IPR004477">
    <property type="entry name" value="ComEC_N"/>
</dbReference>
<organism evidence="9 10">
    <name type="scientific">Candidatus Doudnabacteria bacterium RIFCSPLOWO2_02_FULL_48_13</name>
    <dbReference type="NCBI Taxonomy" id="1817845"/>
    <lineage>
        <taxon>Bacteria</taxon>
        <taxon>Candidatus Doudnaibacteriota</taxon>
    </lineage>
</organism>
<feature type="domain" description="ComEC/Rec2-related protein" evidence="7">
    <location>
        <begin position="179"/>
        <end position="437"/>
    </location>
</feature>
<feature type="transmembrane region" description="Helical" evidence="6">
    <location>
        <begin position="362"/>
        <end position="386"/>
    </location>
</feature>
<feature type="domain" description="DUF4131" evidence="8">
    <location>
        <begin position="3"/>
        <end position="139"/>
    </location>
</feature>
<evidence type="ECO:0000313" key="9">
    <source>
        <dbReference type="EMBL" id="OGE98545.1"/>
    </source>
</evidence>
<evidence type="ECO:0000256" key="4">
    <source>
        <dbReference type="ARBA" id="ARBA00022989"/>
    </source>
</evidence>
<feature type="transmembrane region" description="Helical" evidence="6">
    <location>
        <begin position="418"/>
        <end position="436"/>
    </location>
</feature>
<comment type="subcellular location">
    <subcellularLocation>
        <location evidence="1">Cell membrane</location>
        <topology evidence="1">Multi-pass membrane protein</topology>
    </subcellularLocation>
</comment>
<sequence length="459" mass="51105">MAIAAMVFLMLISVWWNDKRLVLAGFLGLAALVGAVRHQQSFPDNEDTLVKYYGKETEFEAVVIREPDVRSDKINLTVKPVEFNGNILLNIGRYPEYSYGDKLKVSGKVEEPFESEEFSYKDYLARYETYALMRFPKIKKIGQGEAGKTKAALLAVKHQFQSALAQVLPEPHNALAQGLILGAKRAIPEDLKNAMIAVGVSHIIVISGYNMSIITQNILKIRPWAGRRAAMILSFALILAFVIMSGADASVVRAAIMAMLAVIAMNIGRIYVSLNALVFVAALMVFQNPKILAFDIGFQLSFTATAGLIYLGPAFEKWLSRLPNILEFRKNLSATLAAQIFTLPLLIFYFDRLSIVSLLVNILILWTVPYAMFFALVTGLAGLLYLPLAKLLAAALWGILEYQIRVVEFFARAPFAEIAVSLPAAVIFIYYAALLWKLRRRPAQNLLIFSNENAREAKI</sequence>
<feature type="transmembrane region" description="Helical" evidence="6">
    <location>
        <begin position="194"/>
        <end position="213"/>
    </location>
</feature>
<feature type="transmembrane region" description="Helical" evidence="6">
    <location>
        <begin position="292"/>
        <end position="312"/>
    </location>
</feature>
<feature type="transmembrane region" description="Helical" evidence="6">
    <location>
        <begin position="256"/>
        <end position="285"/>
    </location>
</feature>
<keyword evidence="5 6" id="KW-0472">Membrane</keyword>
<dbReference type="Pfam" id="PF13567">
    <property type="entry name" value="DUF4131"/>
    <property type="match status" value="1"/>
</dbReference>
<keyword evidence="3 6" id="KW-0812">Transmembrane</keyword>
<dbReference type="PANTHER" id="PTHR30619">
    <property type="entry name" value="DNA INTERNALIZATION/COMPETENCE PROTEIN COMEC/REC2"/>
    <property type="match status" value="1"/>
</dbReference>
<dbReference type="InterPro" id="IPR052159">
    <property type="entry name" value="Competence_DNA_uptake"/>
</dbReference>
<evidence type="ECO:0000259" key="7">
    <source>
        <dbReference type="Pfam" id="PF03772"/>
    </source>
</evidence>
<feature type="transmembrane region" description="Helical" evidence="6">
    <location>
        <begin position="332"/>
        <end position="350"/>
    </location>
</feature>
<evidence type="ECO:0000313" key="10">
    <source>
        <dbReference type="Proteomes" id="UP000177235"/>
    </source>
</evidence>
<keyword evidence="2" id="KW-1003">Cell membrane</keyword>
<evidence type="ECO:0000256" key="3">
    <source>
        <dbReference type="ARBA" id="ARBA00022692"/>
    </source>
</evidence>
<protein>
    <recommendedName>
        <fullName evidence="11">ComEC/Rec2-related protein domain-containing protein</fullName>
    </recommendedName>
</protein>